<evidence type="ECO:0000256" key="9">
    <source>
        <dbReference type="ARBA" id="ARBA00029440"/>
    </source>
</evidence>
<dbReference type="CDD" id="cd00712">
    <property type="entry name" value="AsnB"/>
    <property type="match status" value="1"/>
</dbReference>
<evidence type="ECO:0000313" key="12">
    <source>
        <dbReference type="EMBL" id="UOR11383.1"/>
    </source>
</evidence>
<keyword evidence="8" id="KW-0315">Glutamine amidotransferase</keyword>
<dbReference type="NCBIfam" id="NF006949">
    <property type="entry name" value="PRK09431.1"/>
    <property type="match status" value="1"/>
</dbReference>
<gene>
    <name evidence="12" type="primary">asnB</name>
    <name evidence="12" type="ORF">MUO15_17575</name>
</gene>
<dbReference type="Proteomes" id="UP000830326">
    <property type="component" value="Chromosome"/>
</dbReference>
<feature type="domain" description="Glutamine amidotransferase type-2" evidence="11">
    <location>
        <begin position="2"/>
        <end position="181"/>
    </location>
</feature>
<comment type="similarity">
    <text evidence="1">Belongs to the asparagine synthetase family.</text>
</comment>
<evidence type="ECO:0000256" key="3">
    <source>
        <dbReference type="ARBA" id="ARBA00022598"/>
    </source>
</evidence>
<dbReference type="InterPro" id="IPR050795">
    <property type="entry name" value="Asn_Synthetase"/>
</dbReference>
<dbReference type="EMBL" id="CP095075">
    <property type="protein sequence ID" value="UOR11383.1"/>
    <property type="molecule type" value="Genomic_DNA"/>
</dbReference>
<keyword evidence="4" id="KW-0028">Amino-acid biosynthesis</keyword>
<accession>A0ABY4HAC8</accession>
<keyword evidence="13" id="KW-1185">Reference proteome</keyword>
<comment type="pathway">
    <text evidence="9">Amino-acid biosynthesis.</text>
</comment>
<dbReference type="SUPFAM" id="SSF52402">
    <property type="entry name" value="Adenine nucleotide alpha hydrolases-like"/>
    <property type="match status" value="1"/>
</dbReference>
<evidence type="ECO:0000256" key="7">
    <source>
        <dbReference type="ARBA" id="ARBA00022888"/>
    </source>
</evidence>
<evidence type="ECO:0000256" key="1">
    <source>
        <dbReference type="ARBA" id="ARBA00005752"/>
    </source>
</evidence>
<evidence type="ECO:0000313" key="13">
    <source>
        <dbReference type="Proteomes" id="UP000830326"/>
    </source>
</evidence>
<dbReference type="PANTHER" id="PTHR11772:SF2">
    <property type="entry name" value="ASPARAGINE SYNTHETASE [GLUTAMINE-HYDROLYZING]"/>
    <property type="match status" value="1"/>
</dbReference>
<dbReference type="Pfam" id="PF00733">
    <property type="entry name" value="Asn_synthase"/>
    <property type="match status" value="2"/>
</dbReference>
<dbReference type="InterPro" id="IPR033738">
    <property type="entry name" value="AsnB_N"/>
</dbReference>
<evidence type="ECO:0000256" key="5">
    <source>
        <dbReference type="ARBA" id="ARBA00022741"/>
    </source>
</evidence>
<dbReference type="SUPFAM" id="SSF56235">
    <property type="entry name" value="N-terminal nucleophile aminohydrolases (Ntn hydrolases)"/>
    <property type="match status" value="1"/>
</dbReference>
<keyword evidence="6" id="KW-0067">ATP-binding</keyword>
<reference evidence="12" key="1">
    <citation type="submission" date="2022-04" db="EMBL/GenBank/DDBJ databases">
        <title>Halobacillus sp. isolated from saltern.</title>
        <authorList>
            <person name="Won M."/>
            <person name="Lee C.-M."/>
            <person name="Woen H.-Y."/>
            <person name="Kwon S.-W."/>
        </authorList>
    </citation>
    <scope>NUCLEOTIDE SEQUENCE</scope>
    <source>
        <strain evidence="12">SSHM10-5</strain>
    </source>
</reference>
<dbReference type="EC" id="6.3.5.4" evidence="2"/>
<organism evidence="12 13">
    <name type="scientific">Halobacillus amylolyticus</name>
    <dbReference type="NCBI Taxonomy" id="2932259"/>
    <lineage>
        <taxon>Bacteria</taxon>
        <taxon>Bacillati</taxon>
        <taxon>Bacillota</taxon>
        <taxon>Bacilli</taxon>
        <taxon>Bacillales</taxon>
        <taxon>Bacillaceae</taxon>
        <taxon>Halobacillus</taxon>
    </lineage>
</organism>
<dbReference type="InterPro" id="IPR006426">
    <property type="entry name" value="Asn_synth_AEB"/>
</dbReference>
<dbReference type="InterPro" id="IPR001962">
    <property type="entry name" value="Asn_synthase"/>
</dbReference>
<evidence type="ECO:0000256" key="2">
    <source>
        <dbReference type="ARBA" id="ARBA00012737"/>
    </source>
</evidence>
<dbReference type="Pfam" id="PF13537">
    <property type="entry name" value="GATase_7"/>
    <property type="match status" value="1"/>
</dbReference>
<sequence length="503" mass="56763">MCGIYAMTGKTTEKTMNQILESMHHRGPDEGKAISLKNFHLGQRRLSIIGLEDGIQPIGSKDDDKWIVCNGEIYNYLSLKEELSRTTSFLTASDSEVALKMYEQKGPEGVRDLDGMFAFFIADQKNNTFMAARDTLGIKPLYYGKDEEGNLAFSSELKTLYLVTEKVHEFPPGYYYTPEDGFVCYRKIKTPHESEVFNSTNEKAIMAGIERDLKRSVDKRLLADVEVGVLLSGGLDSSLIAALAAKLEKGNAPVKSFCVGAEGSEDIVRAREVAQAIGSEHYEYIYSKAELIEVLPEVIYNLESFEPSLVRSALPNYFVSRLAAQHVKVILSGEGADELFAGYDYMKDFSDTKQLNSEIIRVINTLHNINLQRADRMSMAHSLELRVPFLDLELIDFALKIPADLKLHNKKTMEKNILRNSFNNVLPEHILWRKKEEFSAGSGALDILDAYAEETISDKAWKKLDAEAPIRMRSKQECLYFQIFKEQFPYSTAINTVGRWATS</sequence>
<dbReference type="PANTHER" id="PTHR11772">
    <property type="entry name" value="ASPARAGINE SYNTHETASE"/>
    <property type="match status" value="1"/>
</dbReference>
<dbReference type="CDD" id="cd01991">
    <property type="entry name" value="Asn_synthase_B_C"/>
    <property type="match status" value="1"/>
</dbReference>
<evidence type="ECO:0000256" key="4">
    <source>
        <dbReference type="ARBA" id="ARBA00022605"/>
    </source>
</evidence>
<keyword evidence="3 12" id="KW-0436">Ligase</keyword>
<dbReference type="RefSeq" id="WP_245031334.1">
    <property type="nucleotide sequence ID" value="NZ_CP095075.1"/>
</dbReference>
<protein>
    <recommendedName>
        <fullName evidence="2">asparagine synthase (glutamine-hydrolyzing)</fullName>
        <ecNumber evidence="2">6.3.5.4</ecNumber>
    </recommendedName>
</protein>
<keyword evidence="7" id="KW-0061">Asparagine biosynthesis</keyword>
<comment type="catalytic activity">
    <reaction evidence="10">
        <text>L-aspartate + L-glutamine + ATP + H2O = L-asparagine + L-glutamate + AMP + diphosphate + H(+)</text>
        <dbReference type="Rhea" id="RHEA:12228"/>
        <dbReference type="ChEBI" id="CHEBI:15377"/>
        <dbReference type="ChEBI" id="CHEBI:15378"/>
        <dbReference type="ChEBI" id="CHEBI:29985"/>
        <dbReference type="ChEBI" id="CHEBI:29991"/>
        <dbReference type="ChEBI" id="CHEBI:30616"/>
        <dbReference type="ChEBI" id="CHEBI:33019"/>
        <dbReference type="ChEBI" id="CHEBI:58048"/>
        <dbReference type="ChEBI" id="CHEBI:58359"/>
        <dbReference type="ChEBI" id="CHEBI:456215"/>
        <dbReference type="EC" id="6.3.5.4"/>
    </reaction>
</comment>
<dbReference type="Gene3D" id="3.40.50.620">
    <property type="entry name" value="HUPs"/>
    <property type="match status" value="1"/>
</dbReference>
<dbReference type="PROSITE" id="PS51278">
    <property type="entry name" value="GATASE_TYPE_2"/>
    <property type="match status" value="1"/>
</dbReference>
<dbReference type="InterPro" id="IPR014729">
    <property type="entry name" value="Rossmann-like_a/b/a_fold"/>
</dbReference>
<dbReference type="PIRSF" id="PIRSF001589">
    <property type="entry name" value="Asn_synthetase_glu-h"/>
    <property type="match status" value="1"/>
</dbReference>
<evidence type="ECO:0000256" key="8">
    <source>
        <dbReference type="ARBA" id="ARBA00022962"/>
    </source>
</evidence>
<keyword evidence="5" id="KW-0547">Nucleotide-binding</keyword>
<proteinExistence type="inferred from homology"/>
<dbReference type="InterPro" id="IPR029055">
    <property type="entry name" value="Ntn_hydrolases_N"/>
</dbReference>
<evidence type="ECO:0000259" key="11">
    <source>
        <dbReference type="PROSITE" id="PS51278"/>
    </source>
</evidence>
<evidence type="ECO:0000256" key="10">
    <source>
        <dbReference type="ARBA" id="ARBA00048741"/>
    </source>
</evidence>
<evidence type="ECO:0000256" key="6">
    <source>
        <dbReference type="ARBA" id="ARBA00022840"/>
    </source>
</evidence>
<dbReference type="GO" id="GO:0004066">
    <property type="term" value="F:asparagine synthase (glutamine-hydrolyzing) activity"/>
    <property type="evidence" value="ECO:0007669"/>
    <property type="project" value="UniProtKB-EC"/>
</dbReference>
<dbReference type="Gene3D" id="3.60.20.10">
    <property type="entry name" value="Glutamine Phosphoribosylpyrophosphate, subunit 1, domain 1"/>
    <property type="match status" value="1"/>
</dbReference>
<dbReference type="NCBIfam" id="TIGR01536">
    <property type="entry name" value="asn_synth_AEB"/>
    <property type="match status" value="1"/>
</dbReference>
<name>A0ABY4HAC8_9BACI</name>
<dbReference type="InterPro" id="IPR017932">
    <property type="entry name" value="GATase_2_dom"/>
</dbReference>